<reference evidence="1" key="1">
    <citation type="submission" date="2020-11" db="EMBL/GenBank/DDBJ databases">
        <authorList>
            <consortium name="DOE Joint Genome Institute"/>
            <person name="Ahrendt S."/>
            <person name="Riley R."/>
            <person name="Andreopoulos W."/>
            <person name="LaButti K."/>
            <person name="Pangilinan J."/>
            <person name="Ruiz-duenas F.J."/>
            <person name="Barrasa J.M."/>
            <person name="Sanchez-Garcia M."/>
            <person name="Camarero S."/>
            <person name="Miyauchi S."/>
            <person name="Serrano A."/>
            <person name="Linde D."/>
            <person name="Babiker R."/>
            <person name="Drula E."/>
            <person name="Ayuso-Fernandez I."/>
            <person name="Pacheco R."/>
            <person name="Padilla G."/>
            <person name="Ferreira P."/>
            <person name="Barriuso J."/>
            <person name="Kellner H."/>
            <person name="Castanera R."/>
            <person name="Alfaro M."/>
            <person name="Ramirez L."/>
            <person name="Pisabarro A.G."/>
            <person name="Kuo A."/>
            <person name="Tritt A."/>
            <person name="Lipzen A."/>
            <person name="He G."/>
            <person name="Yan M."/>
            <person name="Ng V."/>
            <person name="Cullen D."/>
            <person name="Martin F."/>
            <person name="Rosso M.-N."/>
            <person name="Henrissat B."/>
            <person name="Hibbett D."/>
            <person name="Martinez A.T."/>
            <person name="Grigoriev I.V."/>
        </authorList>
    </citation>
    <scope>NUCLEOTIDE SEQUENCE</scope>
    <source>
        <strain evidence="1">AH 44721</strain>
    </source>
</reference>
<dbReference type="AlphaFoldDB" id="A0A9P5NI70"/>
<comment type="caution">
    <text evidence="1">The sequence shown here is derived from an EMBL/GenBank/DDBJ whole genome shotgun (WGS) entry which is preliminary data.</text>
</comment>
<keyword evidence="2" id="KW-1185">Reference proteome</keyword>
<evidence type="ECO:0000313" key="2">
    <source>
        <dbReference type="Proteomes" id="UP000724874"/>
    </source>
</evidence>
<proteinExistence type="predicted"/>
<sequence length="239" mass="26038">MASPDTFLIANIGCDLKDEVMPNVTFGLMDKALELFIVPGLCTLGADVHDGSMLLHRIFELRGLYHKVQDVLQVNGTIESSVYKTIYEVTHAIQGHHLAEKMALETADNANPTGNPSVLLPAAKISVSKESLKTTCHSNCVKSAKIIVDSDEGEIPKAEMSLIDLLDTEACIDCSHIFIKAQKVIAKAEKHSKASSSKKIKLSRDVELPLGEDLTTSHANMQMIQSCIGQTEFEVAYLT</sequence>
<dbReference type="OrthoDB" id="3122096at2759"/>
<dbReference type="EMBL" id="JADNYJ010000064">
    <property type="protein sequence ID" value="KAF8894372.1"/>
    <property type="molecule type" value="Genomic_DNA"/>
</dbReference>
<accession>A0A9P5NI70</accession>
<protein>
    <submittedName>
        <fullName evidence="1">Uncharacterized protein</fullName>
    </submittedName>
</protein>
<gene>
    <name evidence="1" type="ORF">CPB84DRAFT_1848501</name>
</gene>
<name>A0A9P5NI70_GYMJU</name>
<dbReference type="Proteomes" id="UP000724874">
    <property type="component" value="Unassembled WGS sequence"/>
</dbReference>
<evidence type="ECO:0000313" key="1">
    <source>
        <dbReference type="EMBL" id="KAF8894372.1"/>
    </source>
</evidence>
<organism evidence="1 2">
    <name type="scientific">Gymnopilus junonius</name>
    <name type="common">Spectacular rustgill mushroom</name>
    <name type="synonym">Gymnopilus spectabilis subsp. junonius</name>
    <dbReference type="NCBI Taxonomy" id="109634"/>
    <lineage>
        <taxon>Eukaryota</taxon>
        <taxon>Fungi</taxon>
        <taxon>Dikarya</taxon>
        <taxon>Basidiomycota</taxon>
        <taxon>Agaricomycotina</taxon>
        <taxon>Agaricomycetes</taxon>
        <taxon>Agaricomycetidae</taxon>
        <taxon>Agaricales</taxon>
        <taxon>Agaricineae</taxon>
        <taxon>Hymenogastraceae</taxon>
        <taxon>Gymnopilus</taxon>
    </lineage>
</organism>